<dbReference type="PANTHER" id="PTHR11562:SF100">
    <property type="entry name" value="METAL TOLERANCE PROTEIN A2"/>
    <property type="match status" value="1"/>
</dbReference>
<dbReference type="InterPro" id="IPR036837">
    <property type="entry name" value="Cation_efflux_CTD_sf"/>
</dbReference>
<dbReference type="Pfam" id="PF01545">
    <property type="entry name" value="Cation_efflux"/>
    <property type="match status" value="1"/>
</dbReference>
<feature type="transmembrane region" description="Helical" evidence="10">
    <location>
        <begin position="26"/>
        <end position="47"/>
    </location>
</feature>
<dbReference type="Pfam" id="PF16916">
    <property type="entry name" value="ZT_dimer"/>
    <property type="match status" value="1"/>
</dbReference>
<protein>
    <submittedName>
        <fullName evidence="14">Metal tolerance protein A2</fullName>
    </submittedName>
</protein>
<dbReference type="RefSeq" id="NP_191440.2">
    <property type="nucleotide sequence ID" value="NM_115743.3"/>
</dbReference>
<evidence type="ECO:0000256" key="2">
    <source>
        <dbReference type="ARBA" id="ARBA00008873"/>
    </source>
</evidence>
<feature type="region of interest" description="Disordered" evidence="9">
    <location>
        <begin position="241"/>
        <end position="276"/>
    </location>
</feature>
<evidence type="ECO:0000313" key="13">
    <source>
        <dbReference type="Araport" id="AT3G58810"/>
    </source>
</evidence>
<dbReference type="GeneID" id="825050"/>
<evidence type="ECO:0000256" key="4">
    <source>
        <dbReference type="ARBA" id="ARBA00022692"/>
    </source>
</evidence>
<keyword evidence="5" id="KW-0864">Zinc transport</keyword>
<evidence type="ECO:0000256" key="8">
    <source>
        <dbReference type="ARBA" id="ARBA00023136"/>
    </source>
</evidence>
<dbReference type="ProteomicsDB" id="209870"/>
<evidence type="ECO:0007829" key="17">
    <source>
        <dbReference type="PeptideAtlas" id="Q3EAH9"/>
    </source>
</evidence>
<dbReference type="AlphaFoldDB" id="Q3EAH9"/>
<comment type="subcellular location">
    <subcellularLocation>
        <location evidence="1">Membrane</location>
        <topology evidence="1">Multi-pass membrane protein</topology>
    </subcellularLocation>
</comment>
<keyword evidence="4 10" id="KW-0812">Transmembrane</keyword>
<feature type="transmembrane region" description="Helical" evidence="10">
    <location>
        <begin position="113"/>
        <end position="132"/>
    </location>
</feature>
<dbReference type="Araport" id="AT3G58810"/>
<organism evidence="14 15">
    <name type="scientific">Arabidopsis thaliana</name>
    <name type="common">Mouse-ear cress</name>
    <dbReference type="NCBI Taxonomy" id="3702"/>
    <lineage>
        <taxon>Eukaryota</taxon>
        <taxon>Viridiplantae</taxon>
        <taxon>Streptophyta</taxon>
        <taxon>Embryophyta</taxon>
        <taxon>Tracheophyta</taxon>
        <taxon>Spermatophyta</taxon>
        <taxon>Magnoliopsida</taxon>
        <taxon>eudicotyledons</taxon>
        <taxon>Gunneridae</taxon>
        <taxon>Pentapetalae</taxon>
        <taxon>rosids</taxon>
        <taxon>malvids</taxon>
        <taxon>Brassicales</taxon>
        <taxon>Brassicaceae</taxon>
        <taxon>Camelineae</taxon>
        <taxon>Arabidopsis</taxon>
    </lineage>
</organism>
<keyword evidence="7" id="KW-0406">Ion transport</keyword>
<gene>
    <name evidence="14 16" type="primary">MTPA2</name>
    <name evidence="14" type="synonym">ATMTP3</name>
    <name evidence="14" type="synonym">ATMTPA2</name>
    <name evidence="14" type="synonym">METAL TOLERANCE PROTEIN 3</name>
    <name evidence="14" type="synonym">metal tolerance protein A2</name>
    <name evidence="14" type="synonym">MTP3</name>
    <name evidence="13 14" type="ordered locus">At3g58810</name>
</gene>
<evidence type="ECO:0000256" key="5">
    <source>
        <dbReference type="ARBA" id="ARBA00022906"/>
    </source>
</evidence>
<keyword evidence="3" id="KW-0813">Transport</keyword>
<evidence type="ECO:0000259" key="11">
    <source>
        <dbReference type="Pfam" id="PF01545"/>
    </source>
</evidence>
<dbReference type="NCBIfam" id="TIGR01297">
    <property type="entry name" value="CDF"/>
    <property type="match status" value="1"/>
</dbReference>
<keyword evidence="8 10" id="KW-0472">Membrane</keyword>
<dbReference type="GO" id="GO:0006829">
    <property type="term" value="P:zinc ion transport"/>
    <property type="evidence" value="ECO:0007669"/>
    <property type="project" value="UniProtKB-KW"/>
</dbReference>
<feature type="transmembrane region" description="Helical" evidence="10">
    <location>
        <begin position="324"/>
        <end position="345"/>
    </location>
</feature>
<sequence>MVTPKLHLDLSLTKKVSYLFVSRQTLYRLSSSCLASLFLSFDAFLIARSCFFFQMKDHIHEHDHMVQICGEVSSGETSLVGIKKTCGEAPCGFSDAKTSSIEAQERAASMRKLLIAVLLCAIFIVVEVVGGIKANSLAILTDAAHLLSDVAAFAISLFSLWASGWKANPQQSYGFFRIEILGALVSIQMIWLLAGILVYEAIVRLNNGSGEVEGSLMFAVSAVGLLVNIAMAILLGHDHGHGHGHSHDNGHGHSHDHGHGIAATEHHHDSGHDESQLSDVLIEQKKQRNVNIQGAYLHVLGDSIQSVGVMIGGAIIWYKPEWKILDLICTLVFSVIVLGTTIGMLRNILEVLMESTPREIDPTMLEKGVCEIEEVVAVHELHIWAITVGKLLLACHVKIRPEAEADMVLDKIIDYIKREHNISHVTIQIERQ</sequence>
<dbReference type="ExpressionAtlas" id="Q3EAH9">
    <property type="expression patterns" value="baseline and differential"/>
</dbReference>
<evidence type="ECO:0000256" key="9">
    <source>
        <dbReference type="SAM" id="MobiDB-lite"/>
    </source>
</evidence>
<reference evidence="14 15" key="1">
    <citation type="journal article" date="2000" name="Nature">
        <title>Sequence and analysis of chromosome 3 of the plant Arabidopsis thaliana.</title>
        <authorList>
            <consortium name="European Union Chromosome 3 Arabidopsis Sequencing Consortium"/>
            <consortium name="Institute for Genomic Research"/>
            <consortium name="Kazusa DNA Research Institute"/>
            <person name="Salanoubat M."/>
            <person name="Lemcke K."/>
            <person name="Rieger M."/>
            <person name="Ansorge W."/>
            <person name="Unseld M."/>
            <person name="Fartmann B."/>
            <person name="Valle G."/>
            <person name="Blocker H."/>
            <person name="Perez-Alonso M."/>
            <person name="Obermaier B."/>
            <person name="Delseny M."/>
            <person name="Boutry M."/>
            <person name="Grivell L.A."/>
            <person name="Mache R."/>
            <person name="Puigdomenech P."/>
            <person name="De Simone V."/>
            <person name="Choisne N."/>
            <person name="Artiguenave F."/>
            <person name="Robert C."/>
            <person name="Brottier P."/>
            <person name="Wincker P."/>
            <person name="Cattolico L."/>
            <person name="Weissenbach J."/>
            <person name="Saurin W."/>
            <person name="Quetier F."/>
            <person name="Schafer M."/>
            <person name="Muller-Auer S."/>
            <person name="Gabel C."/>
            <person name="Fuchs M."/>
            <person name="Benes V."/>
            <person name="Wurmbach E."/>
            <person name="Drzonek H."/>
            <person name="Erfle H."/>
            <person name="Jordan N."/>
            <person name="Bangert S."/>
            <person name="Wiedelmann R."/>
            <person name="Kranz H."/>
            <person name="Voss H."/>
            <person name="Holland R."/>
            <person name="Brandt P."/>
            <person name="Nyakatura G."/>
            <person name="Vezzi A."/>
            <person name="D'Angelo M."/>
            <person name="Pallavicini A."/>
            <person name="Toppo S."/>
            <person name="Simionati B."/>
            <person name="Conrad A."/>
            <person name="Hornischer K."/>
            <person name="Kauer G."/>
            <person name="Lohnert T.H."/>
            <person name="Nordsiek G."/>
            <person name="Reichelt J."/>
            <person name="Scharfe M."/>
            <person name="Schon O."/>
            <person name="Bargues M."/>
            <person name="Terol J."/>
            <person name="Climent J."/>
            <person name="Navarro P."/>
            <person name="Collado C."/>
            <person name="Perez-Perez A."/>
            <person name="Ottenwalder B."/>
            <person name="Duchemin D."/>
            <person name="Cooke R."/>
            <person name="Laudie M."/>
            <person name="Berger-Llauro C."/>
            <person name="Purnelle B."/>
            <person name="Masuy D."/>
            <person name="de Haan M."/>
            <person name="Maarse A.C."/>
            <person name="Alcaraz J.P."/>
            <person name="Cottet A."/>
            <person name="Casacuberta E."/>
            <person name="Monfort A."/>
            <person name="Argiriou A."/>
            <person name="flores M."/>
            <person name="Liguori R."/>
            <person name="Vitale D."/>
            <person name="Mannhaupt G."/>
            <person name="Haase D."/>
            <person name="Schoof H."/>
            <person name="Rudd S."/>
            <person name="Zaccaria P."/>
            <person name="Mewes H.W."/>
            <person name="Mayer K.F."/>
            <person name="Kaul S."/>
            <person name="Town C.D."/>
            <person name="Koo H.L."/>
            <person name="Tallon L.J."/>
            <person name="Jenkins J."/>
            <person name="Rooney T."/>
            <person name="Rizzo M."/>
            <person name="Walts A."/>
            <person name="Utterback T."/>
            <person name="Fujii C.Y."/>
            <person name="Shea T.P."/>
            <person name="Creasy T.H."/>
            <person name="Haas B."/>
            <person name="Maiti R."/>
            <person name="Wu D."/>
            <person name="Peterson J."/>
            <person name="Van Aken S."/>
            <person name="Pai G."/>
            <person name="Militscher J."/>
            <person name="Sellers P."/>
            <person name="Gill J.E."/>
            <person name="Feldblyum T.V."/>
            <person name="Preuss D."/>
            <person name="Lin X."/>
            <person name="Nierman W.C."/>
            <person name="Salzberg S.L."/>
            <person name="White O."/>
            <person name="Venter J.C."/>
            <person name="Fraser C.M."/>
            <person name="Kaneko T."/>
            <person name="Nakamura Y."/>
            <person name="Sato S."/>
            <person name="Kato T."/>
            <person name="Asamizu E."/>
            <person name="Sasamoto S."/>
            <person name="Kimura T."/>
            <person name="Idesawa K."/>
            <person name="Kawashima K."/>
            <person name="Kishida Y."/>
            <person name="Kiyokawa C."/>
            <person name="Kohara M."/>
            <person name="Matsumoto M."/>
            <person name="Matsuno A."/>
            <person name="Muraki A."/>
            <person name="Nakayama S."/>
            <person name="Nakazaki N."/>
            <person name="Shinpo S."/>
            <person name="Takeuchi C."/>
            <person name="Wada T."/>
            <person name="Watanabe A."/>
            <person name="Yamada M."/>
            <person name="Yasuda M."/>
            <person name="Tabata S."/>
        </authorList>
    </citation>
    <scope>NUCLEOTIDE SEQUENCE [LARGE SCALE GENOMIC DNA]</scope>
    <source>
        <strain evidence="15">cv. Columbia</strain>
    </source>
</reference>
<evidence type="ECO:0000313" key="14">
    <source>
        <dbReference type="EMBL" id="AEE79834.1"/>
    </source>
</evidence>
<evidence type="ECO:0007829" key="18">
    <source>
        <dbReference type="ProteomicsDB" id="Q3EAH9"/>
    </source>
</evidence>
<evidence type="ECO:0000256" key="7">
    <source>
        <dbReference type="ARBA" id="ARBA00023065"/>
    </source>
</evidence>
<dbReference type="InterPro" id="IPR050681">
    <property type="entry name" value="CDF/SLC30A"/>
</dbReference>
<keyword evidence="15" id="KW-1185">Reference proteome</keyword>
<evidence type="ECO:0000259" key="12">
    <source>
        <dbReference type="Pfam" id="PF16916"/>
    </source>
</evidence>
<evidence type="ECO:0000313" key="16">
    <source>
        <dbReference type="TAIR" id="AT3G58810"/>
    </source>
</evidence>
<feature type="compositionally biased region" description="Basic and acidic residues" evidence="9">
    <location>
        <begin position="241"/>
        <end position="275"/>
    </location>
</feature>
<dbReference type="PANTHER" id="PTHR11562">
    <property type="entry name" value="CATION EFFLUX PROTEIN/ ZINC TRANSPORTER"/>
    <property type="match status" value="1"/>
</dbReference>
<feature type="transmembrane region" description="Helical" evidence="10">
    <location>
        <begin position="144"/>
        <end position="163"/>
    </location>
</feature>
<reference evidence="15" key="2">
    <citation type="journal article" date="2017" name="Plant J.">
        <title>Araport11: a complete reannotation of the Arabidopsis thaliana reference genome.</title>
        <authorList>
            <person name="Cheng C.Y."/>
            <person name="Krishnakumar V."/>
            <person name="Chan A.P."/>
            <person name="Thibaud-Nissen F."/>
            <person name="Schobel S."/>
            <person name="Town C.D."/>
        </authorList>
    </citation>
    <scope>GENOME REANNOTATION</scope>
    <source>
        <strain evidence="15">cv. Columbia</strain>
    </source>
</reference>
<comment type="similarity">
    <text evidence="2">Belongs to the cation diffusion facilitator (CDF) transporter (TC 2.A.4) family. SLC30A subfamily.</text>
</comment>
<name>Q3EAH9_ARATH</name>
<dbReference type="InterPro" id="IPR027470">
    <property type="entry name" value="Cation_efflux_CTD"/>
</dbReference>
<dbReference type="InterPro" id="IPR002524">
    <property type="entry name" value="Cation_efflux"/>
</dbReference>
<proteinExistence type="evidence at protein level"/>
<keyword evidence="5" id="KW-0862">Zinc</keyword>
<dbReference type="Proteomes" id="UP000006548">
    <property type="component" value="Chromosome 3"/>
</dbReference>
<accession>Q3EAH9</accession>
<feature type="domain" description="Cation efflux protein cytoplasmic" evidence="12">
    <location>
        <begin position="359"/>
        <end position="431"/>
    </location>
</feature>
<dbReference type="SUPFAM" id="SSF160240">
    <property type="entry name" value="Cation efflux protein cytoplasmic domain-like"/>
    <property type="match status" value="1"/>
</dbReference>
<feature type="transmembrane region" description="Helical" evidence="10">
    <location>
        <begin position="214"/>
        <end position="235"/>
    </location>
</feature>
<dbReference type="Gene3D" id="1.20.1510.10">
    <property type="entry name" value="Cation efflux protein transmembrane domain"/>
    <property type="match status" value="1"/>
</dbReference>
<dbReference type="GO" id="GO:0016020">
    <property type="term" value="C:membrane"/>
    <property type="evidence" value="ECO:0007669"/>
    <property type="project" value="UniProtKB-SubCell"/>
</dbReference>
<feature type="transmembrane region" description="Helical" evidence="10">
    <location>
        <begin position="175"/>
        <end position="202"/>
    </location>
</feature>
<dbReference type="InterPro" id="IPR058533">
    <property type="entry name" value="Cation_efflux_TM"/>
</dbReference>
<dbReference type="GO" id="GO:0008324">
    <property type="term" value="F:monoatomic cation transmembrane transporter activity"/>
    <property type="evidence" value="ECO:0007669"/>
    <property type="project" value="InterPro"/>
</dbReference>
<evidence type="ECO:0000256" key="10">
    <source>
        <dbReference type="SAM" id="Phobius"/>
    </source>
</evidence>
<evidence type="ECO:0000256" key="3">
    <source>
        <dbReference type="ARBA" id="ARBA00022448"/>
    </source>
</evidence>
<keyword evidence="6 10" id="KW-1133">Transmembrane helix</keyword>
<dbReference type="TAIR" id="AT3G58810">
    <property type="gene designation" value="MTPA2"/>
</dbReference>
<evidence type="ECO:0000256" key="1">
    <source>
        <dbReference type="ARBA" id="ARBA00004141"/>
    </source>
</evidence>
<evidence type="ECO:0000256" key="6">
    <source>
        <dbReference type="ARBA" id="ARBA00022989"/>
    </source>
</evidence>
<dbReference type="InterPro" id="IPR027469">
    <property type="entry name" value="Cation_efflux_TMD_sf"/>
</dbReference>
<keyword evidence="17 18" id="KW-1267">Proteomics identification</keyword>
<feature type="domain" description="Cation efflux protein transmembrane" evidence="11">
    <location>
        <begin position="113"/>
        <end position="353"/>
    </location>
</feature>
<feature type="transmembrane region" description="Helical" evidence="10">
    <location>
        <begin position="295"/>
        <end position="318"/>
    </location>
</feature>
<dbReference type="SMR" id="Q3EAH9"/>
<evidence type="ECO:0000313" key="15">
    <source>
        <dbReference type="Proteomes" id="UP000006548"/>
    </source>
</evidence>
<dbReference type="EMBL" id="CP002686">
    <property type="protein sequence ID" value="AEE79834.1"/>
    <property type="molecule type" value="Genomic_DNA"/>
</dbReference>
<dbReference type="SUPFAM" id="SSF161111">
    <property type="entry name" value="Cation efflux protein transmembrane domain-like"/>
    <property type="match status" value="1"/>
</dbReference>